<protein>
    <submittedName>
        <fullName evidence="2">Uncharacterized protein</fullName>
    </submittedName>
</protein>
<gene>
    <name evidence="2" type="ORF">CALCODRAFT_450505</name>
</gene>
<feature type="region of interest" description="Disordered" evidence="1">
    <location>
        <begin position="1"/>
        <end position="70"/>
    </location>
</feature>
<dbReference type="Proteomes" id="UP000076842">
    <property type="component" value="Unassembled WGS sequence"/>
</dbReference>
<organism evidence="2 3">
    <name type="scientific">Calocera cornea HHB12733</name>
    <dbReference type="NCBI Taxonomy" id="1353952"/>
    <lineage>
        <taxon>Eukaryota</taxon>
        <taxon>Fungi</taxon>
        <taxon>Dikarya</taxon>
        <taxon>Basidiomycota</taxon>
        <taxon>Agaricomycotina</taxon>
        <taxon>Dacrymycetes</taxon>
        <taxon>Dacrymycetales</taxon>
        <taxon>Dacrymycetaceae</taxon>
        <taxon>Calocera</taxon>
    </lineage>
</organism>
<evidence type="ECO:0000313" key="3">
    <source>
        <dbReference type="Proteomes" id="UP000076842"/>
    </source>
</evidence>
<dbReference type="EMBL" id="KV423943">
    <property type="protein sequence ID" value="KZT59177.1"/>
    <property type="molecule type" value="Genomic_DNA"/>
</dbReference>
<keyword evidence="3" id="KW-1185">Reference proteome</keyword>
<name>A0A165HE17_9BASI</name>
<feature type="compositionally biased region" description="Basic and acidic residues" evidence="1">
    <location>
        <begin position="24"/>
        <end position="37"/>
    </location>
</feature>
<accession>A0A165HE17</accession>
<feature type="region of interest" description="Disordered" evidence="1">
    <location>
        <begin position="174"/>
        <end position="252"/>
    </location>
</feature>
<sequence length="252" mass="25730">MTTQMTNAVNAAIPSRMKAFVGVERSRSAPGRTRDGPATEGESGSEVPTEGVPVTGDEHPAEPKSASSPPVAVMHLPSEIMVPTTSAAHPGASTVNITVPAIIVQDESSSLTPQSTGSVRTTQPASGVPVHVQMQVPTDAAARRVSPAPSMLSEAILLERRRRAVAAAMSGVHTPVGDNSSNPSVATAPAAVPTPKDVEERLAGLGPRAKGARYKSSPLVAPEPGKVATAPGVAAAQTQNTGIPPTEERKED</sequence>
<reference evidence="2 3" key="1">
    <citation type="journal article" date="2016" name="Mol. Biol. Evol.">
        <title>Comparative Genomics of Early-Diverging Mushroom-Forming Fungi Provides Insights into the Origins of Lignocellulose Decay Capabilities.</title>
        <authorList>
            <person name="Nagy L.G."/>
            <person name="Riley R."/>
            <person name="Tritt A."/>
            <person name="Adam C."/>
            <person name="Daum C."/>
            <person name="Floudas D."/>
            <person name="Sun H."/>
            <person name="Yadav J.S."/>
            <person name="Pangilinan J."/>
            <person name="Larsson K.H."/>
            <person name="Matsuura K."/>
            <person name="Barry K."/>
            <person name="Labutti K."/>
            <person name="Kuo R."/>
            <person name="Ohm R.A."/>
            <person name="Bhattacharya S.S."/>
            <person name="Shirouzu T."/>
            <person name="Yoshinaga Y."/>
            <person name="Martin F.M."/>
            <person name="Grigoriev I.V."/>
            <person name="Hibbett D.S."/>
        </authorList>
    </citation>
    <scope>NUCLEOTIDE SEQUENCE [LARGE SCALE GENOMIC DNA]</scope>
    <source>
        <strain evidence="2 3">HHB12733</strain>
    </source>
</reference>
<dbReference type="AlphaFoldDB" id="A0A165HE17"/>
<evidence type="ECO:0000256" key="1">
    <source>
        <dbReference type="SAM" id="MobiDB-lite"/>
    </source>
</evidence>
<evidence type="ECO:0000313" key="2">
    <source>
        <dbReference type="EMBL" id="KZT59177.1"/>
    </source>
</evidence>
<feature type="compositionally biased region" description="Low complexity" evidence="1">
    <location>
        <begin position="179"/>
        <end position="195"/>
    </location>
</feature>
<proteinExistence type="predicted"/>
<dbReference type="InParanoid" id="A0A165HE17"/>